<name>A0ABX6PDN1_9HYPH</name>
<protein>
    <recommendedName>
        <fullName evidence="3">CdiI immunity protein domain-containing protein</fullName>
    </recommendedName>
</protein>
<reference evidence="1 2" key="1">
    <citation type="submission" date="2020-05" db="EMBL/GenBank/DDBJ databases">
        <title>Genome sequences of pea root nodulating Rhizobium spp.</title>
        <authorList>
            <person name="Rahi P."/>
        </authorList>
    </citation>
    <scope>NUCLEOTIDE SEQUENCE [LARGE SCALE GENOMIC DNA]</scope>
    <source>
        <strain evidence="2">JKLM 12A2</strain>
    </source>
</reference>
<keyword evidence="2" id="KW-1185">Reference proteome</keyword>
<evidence type="ECO:0000313" key="1">
    <source>
        <dbReference type="EMBL" id="QKK16262.1"/>
    </source>
</evidence>
<gene>
    <name evidence="1" type="ORF">FFM53_007570</name>
</gene>
<accession>A0ABX6PDN1</accession>
<evidence type="ECO:0000313" key="2">
    <source>
        <dbReference type="Proteomes" id="UP000305673"/>
    </source>
</evidence>
<proteinExistence type="predicted"/>
<organism evidence="1 2">
    <name type="scientific">Rhizobium indicum</name>
    <dbReference type="NCBI Taxonomy" id="2583231"/>
    <lineage>
        <taxon>Bacteria</taxon>
        <taxon>Pseudomonadati</taxon>
        <taxon>Pseudomonadota</taxon>
        <taxon>Alphaproteobacteria</taxon>
        <taxon>Hyphomicrobiales</taxon>
        <taxon>Rhizobiaceae</taxon>
        <taxon>Rhizobium/Agrobacterium group</taxon>
        <taxon>Rhizobium</taxon>
    </lineage>
</organism>
<evidence type="ECO:0008006" key="3">
    <source>
        <dbReference type="Google" id="ProtNLM"/>
    </source>
</evidence>
<dbReference type="RefSeq" id="WP_138387898.1">
    <property type="nucleotide sequence ID" value="NZ_CP054021.1"/>
</dbReference>
<dbReference type="Proteomes" id="UP000305673">
    <property type="component" value="Chromosome"/>
</dbReference>
<dbReference type="EMBL" id="CP054021">
    <property type="protein sequence ID" value="QKK16262.1"/>
    <property type="molecule type" value="Genomic_DNA"/>
</dbReference>
<sequence length="132" mass="15362">MFQKRRTDDISLRLLDQRIRNRFIELFDVLSEGDEAVRHLGWAEYFNWFFDWFPDEGPMQPLSAMTDRETEAAESVLAAMRDAYNATPRFMTDDGLISTGWPKRIQPIAKQAADVFLVRGRFDEDIAEPDNA</sequence>